<organism evidence="2 3">
    <name type="scientific">Powellomyces hirtus</name>
    <dbReference type="NCBI Taxonomy" id="109895"/>
    <lineage>
        <taxon>Eukaryota</taxon>
        <taxon>Fungi</taxon>
        <taxon>Fungi incertae sedis</taxon>
        <taxon>Chytridiomycota</taxon>
        <taxon>Chytridiomycota incertae sedis</taxon>
        <taxon>Chytridiomycetes</taxon>
        <taxon>Spizellomycetales</taxon>
        <taxon>Powellomycetaceae</taxon>
        <taxon>Powellomyces</taxon>
    </lineage>
</organism>
<reference evidence="2 3" key="1">
    <citation type="journal article" date="2019" name="Sci. Rep.">
        <title>Comparative genomics of chytrid fungi reveal insights into the obligate biotrophic and pathogenic lifestyle of Synchytrium endobioticum.</title>
        <authorList>
            <person name="van de Vossenberg B.T.L.H."/>
            <person name="Warris S."/>
            <person name="Nguyen H.D.T."/>
            <person name="van Gent-Pelzer M.P.E."/>
            <person name="Joly D.L."/>
            <person name="van de Geest H.C."/>
            <person name="Bonants P.J.M."/>
            <person name="Smith D.S."/>
            <person name="Levesque C.A."/>
            <person name="van der Lee T.A.J."/>
        </authorList>
    </citation>
    <scope>NUCLEOTIDE SEQUENCE [LARGE SCALE GENOMIC DNA]</scope>
    <source>
        <strain evidence="2 3">CBS 809.83</strain>
    </source>
</reference>
<comment type="caution">
    <text evidence="2">The sequence shown here is derived from an EMBL/GenBank/DDBJ whole genome shotgun (WGS) entry which is preliminary data.</text>
</comment>
<dbReference type="PANTHER" id="PTHR34035:SF1">
    <property type="entry name" value="TESTIS-EXPRESSED PROTEIN 47"/>
    <property type="match status" value="1"/>
</dbReference>
<evidence type="ECO:0000313" key="2">
    <source>
        <dbReference type="EMBL" id="TPX55779.1"/>
    </source>
</evidence>
<dbReference type="InterPro" id="IPR055308">
    <property type="entry name" value="TEX47-like"/>
</dbReference>
<protein>
    <recommendedName>
        <fullName evidence="4">BLUF domain-containing protein</fullName>
    </recommendedName>
</protein>
<sequence>MAAPAHRIALASPHTDVPLPHPQQQTTNDSSLPTDGAPLPAGDEKRTSMLDIVRDSLARSGKTTMLYRVVVCGKLSSTSTTTTTTAAAATSTTDRAEIGTHYQRFFKQYQAETELITGLLVVMENVWVHVLEASSKVTYAFLRDLNNNPSNITNTTATTSRHHTTHTYPPFTHVKVLLVQDDVPTRFFPFWAVRTNDDSAGGAPNETDMDENVKETTVTDVCVGMCTVGGKLAALNKSELKAALDELGSHFKDILPRPGTVERITESARVMGIEEWIDMFDKHSTSVLESELIWPAQQTLVF</sequence>
<name>A0A507DVI7_9FUNG</name>
<evidence type="ECO:0000256" key="1">
    <source>
        <dbReference type="SAM" id="MobiDB-lite"/>
    </source>
</evidence>
<evidence type="ECO:0000313" key="3">
    <source>
        <dbReference type="Proteomes" id="UP000318582"/>
    </source>
</evidence>
<keyword evidence="3" id="KW-1185">Reference proteome</keyword>
<feature type="region of interest" description="Disordered" evidence="1">
    <location>
        <begin position="1"/>
        <end position="48"/>
    </location>
</feature>
<dbReference type="PANTHER" id="PTHR34035">
    <property type="entry name" value="TESTIS-EXPRESSED PROTEIN 47"/>
    <property type="match status" value="1"/>
</dbReference>
<evidence type="ECO:0008006" key="4">
    <source>
        <dbReference type="Google" id="ProtNLM"/>
    </source>
</evidence>
<dbReference type="Proteomes" id="UP000318582">
    <property type="component" value="Unassembled WGS sequence"/>
</dbReference>
<dbReference type="EMBL" id="QEAQ01000096">
    <property type="protein sequence ID" value="TPX55779.1"/>
    <property type="molecule type" value="Genomic_DNA"/>
</dbReference>
<dbReference type="Pfam" id="PF24787">
    <property type="entry name" value="TEX47"/>
    <property type="match status" value="1"/>
</dbReference>
<dbReference type="AlphaFoldDB" id="A0A507DVI7"/>
<proteinExistence type="predicted"/>
<accession>A0A507DVI7</accession>
<feature type="compositionally biased region" description="Polar residues" evidence="1">
    <location>
        <begin position="22"/>
        <end position="33"/>
    </location>
</feature>
<gene>
    <name evidence="2" type="ORF">PhCBS80983_g05037</name>
</gene>